<evidence type="ECO:0000256" key="3">
    <source>
        <dbReference type="SAM" id="Phobius"/>
    </source>
</evidence>
<name>A0A2T1A6X5_9ACTN</name>
<feature type="transmembrane region" description="Helical" evidence="3">
    <location>
        <begin position="20"/>
        <end position="41"/>
    </location>
</feature>
<keyword evidence="1" id="KW-0378">Hydrolase</keyword>
<organism evidence="4 5">
    <name type="scientific">Antricoccus suffuscus</name>
    <dbReference type="NCBI Taxonomy" id="1629062"/>
    <lineage>
        <taxon>Bacteria</taxon>
        <taxon>Bacillati</taxon>
        <taxon>Actinomycetota</taxon>
        <taxon>Actinomycetes</taxon>
        <taxon>Geodermatophilales</taxon>
        <taxon>Antricoccaceae</taxon>
        <taxon>Antricoccus</taxon>
    </lineage>
</organism>
<proteinExistence type="predicted"/>
<dbReference type="GO" id="GO:0016787">
    <property type="term" value="F:hydrolase activity"/>
    <property type="evidence" value="ECO:0007669"/>
    <property type="project" value="UniProtKB-KW"/>
</dbReference>
<feature type="region of interest" description="Disordered" evidence="2">
    <location>
        <begin position="51"/>
        <end position="94"/>
    </location>
</feature>
<accession>A0A2T1A6X5</accession>
<keyword evidence="3" id="KW-0812">Transmembrane</keyword>
<dbReference type="RefSeq" id="WP_202862307.1">
    <property type="nucleotide sequence ID" value="NZ_PVUE01000001.1"/>
</dbReference>
<keyword evidence="5" id="KW-1185">Reference proteome</keyword>
<dbReference type="AlphaFoldDB" id="A0A2T1A6X5"/>
<dbReference type="Proteomes" id="UP000237752">
    <property type="component" value="Unassembled WGS sequence"/>
</dbReference>
<evidence type="ECO:0000256" key="1">
    <source>
        <dbReference type="ARBA" id="ARBA00022801"/>
    </source>
</evidence>
<dbReference type="InterPro" id="IPR042001">
    <property type="entry name" value="Sortase_F"/>
</dbReference>
<dbReference type="SUPFAM" id="SSF63817">
    <property type="entry name" value="Sortase"/>
    <property type="match status" value="1"/>
</dbReference>
<keyword evidence="3" id="KW-1133">Transmembrane helix</keyword>
<reference evidence="4 5" key="1">
    <citation type="submission" date="2018-03" db="EMBL/GenBank/DDBJ databases">
        <title>Genomic Encyclopedia of Archaeal and Bacterial Type Strains, Phase II (KMG-II): from individual species to whole genera.</title>
        <authorList>
            <person name="Goeker M."/>
        </authorList>
    </citation>
    <scope>NUCLEOTIDE SEQUENCE [LARGE SCALE GENOMIC DNA]</scope>
    <source>
        <strain evidence="4 5">DSM 100065</strain>
    </source>
</reference>
<dbReference type="InterPro" id="IPR005754">
    <property type="entry name" value="Sortase"/>
</dbReference>
<dbReference type="EMBL" id="PVUE01000001">
    <property type="protein sequence ID" value="PRZ44078.1"/>
    <property type="molecule type" value="Genomic_DNA"/>
</dbReference>
<protein>
    <submittedName>
        <fullName evidence="4">Sortase (Surface protein transpeptidase)</fullName>
    </submittedName>
</protein>
<evidence type="ECO:0000313" key="4">
    <source>
        <dbReference type="EMBL" id="PRZ44078.1"/>
    </source>
</evidence>
<sequence length="244" mass="25323">MPTHRDQGAMRRLRGRRGRLIVAATAIVLLIAGIIVIVVGVNSQQQAPMPSAAAAGSTSSTASSTPKTPDPQTSTTPSASAPAPAPLTLPASPPTHIDVPAIGVSSDLLQLGTNPDGTVQVPPLEKDSRAGWFTGSPTPGQLGPSIVLGHIDSKEYGPGVFFKLGALKPGDQVSITRTDATVAVFNIDKVAQYPKNQFPTIEVYGNTDHAALRLITCGGKFDFTAHSYEDNIVVFASLASTHPA</sequence>
<dbReference type="Pfam" id="PF04203">
    <property type="entry name" value="Sortase"/>
    <property type="match status" value="1"/>
</dbReference>
<dbReference type="InterPro" id="IPR023365">
    <property type="entry name" value="Sortase_dom-sf"/>
</dbReference>
<feature type="compositionally biased region" description="Low complexity" evidence="2">
    <location>
        <begin position="51"/>
        <end position="82"/>
    </location>
</feature>
<feature type="compositionally biased region" description="Pro residues" evidence="2">
    <location>
        <begin position="83"/>
        <end position="93"/>
    </location>
</feature>
<dbReference type="Gene3D" id="2.40.260.10">
    <property type="entry name" value="Sortase"/>
    <property type="match status" value="1"/>
</dbReference>
<dbReference type="CDD" id="cd05829">
    <property type="entry name" value="Sortase_F"/>
    <property type="match status" value="1"/>
</dbReference>
<evidence type="ECO:0000313" key="5">
    <source>
        <dbReference type="Proteomes" id="UP000237752"/>
    </source>
</evidence>
<gene>
    <name evidence="4" type="ORF">CLV47_101202</name>
</gene>
<comment type="caution">
    <text evidence="4">The sequence shown here is derived from an EMBL/GenBank/DDBJ whole genome shotgun (WGS) entry which is preliminary data.</text>
</comment>
<evidence type="ECO:0000256" key="2">
    <source>
        <dbReference type="SAM" id="MobiDB-lite"/>
    </source>
</evidence>
<dbReference type="NCBIfam" id="NF033748">
    <property type="entry name" value="class_F_sortase"/>
    <property type="match status" value="1"/>
</dbReference>
<keyword evidence="3" id="KW-0472">Membrane</keyword>